<sequence length="411" mass="43909">MTSRNALALHSQSDDDDDDHGHGHRTADGRDELVHELSGADFTGARKKEQQKTLVIPLIKKNHWRNTPEGAADEADRASETRASSAPQAPTPPGGASHPVDLPDPQPAAGKGWGLQVMKKRAPEVATPELSTIEAMDTVTTTENIAAPQTVEEEAAAAVLREAMDDGSSAHNAVSYLPLIAQNVVPGLAELTDPVHKYRHDVAQRPDELAMDDYTRVPIEEFGTALLRGMGWENGRPVGKNPRGLTEPISLKSRPHLLGLGATPAPVLEPKIKKFIKPGEKRAVDPLAEAPSRPGSTTDSPRISRRGSPYSRPEPSKASAFRVGDRVSILAGRHKGSTGAISEIKARDSGTVIKVALADGEVGRVWPQDLAPATSSSADRVASSQSASWLRPNIRVVGLTLPRTLDVLPPR</sequence>
<dbReference type="InterPro" id="IPR026822">
    <property type="entry name" value="Spp2/MOS2_G-patch"/>
</dbReference>
<dbReference type="GO" id="GO:0006412">
    <property type="term" value="P:translation"/>
    <property type="evidence" value="ECO:0007669"/>
    <property type="project" value="InterPro"/>
</dbReference>
<evidence type="ECO:0000313" key="8">
    <source>
        <dbReference type="Proteomes" id="UP001212152"/>
    </source>
</evidence>
<feature type="compositionally biased region" description="Basic and acidic residues" evidence="5">
    <location>
        <begin position="19"/>
        <end position="35"/>
    </location>
</feature>
<organism evidence="7 8">
    <name type="scientific">Geranomyces variabilis</name>
    <dbReference type="NCBI Taxonomy" id="109894"/>
    <lineage>
        <taxon>Eukaryota</taxon>
        <taxon>Fungi</taxon>
        <taxon>Fungi incertae sedis</taxon>
        <taxon>Chytridiomycota</taxon>
        <taxon>Chytridiomycota incertae sedis</taxon>
        <taxon>Chytridiomycetes</taxon>
        <taxon>Spizellomycetales</taxon>
        <taxon>Powellomycetaceae</taxon>
        <taxon>Geranomyces</taxon>
    </lineage>
</organism>
<dbReference type="PANTHER" id="PTHR15818">
    <property type="entry name" value="G PATCH AND KOW-CONTAINING"/>
    <property type="match status" value="1"/>
</dbReference>
<dbReference type="GO" id="GO:0003735">
    <property type="term" value="F:structural constituent of ribosome"/>
    <property type="evidence" value="ECO:0007669"/>
    <property type="project" value="InterPro"/>
</dbReference>
<dbReference type="InterPro" id="IPR045166">
    <property type="entry name" value="Spp2-like"/>
</dbReference>
<dbReference type="PANTHER" id="PTHR15818:SF2">
    <property type="entry name" value="G-PATCH DOMAIN AND KOW MOTIFS-CONTAINING PROTEIN"/>
    <property type="match status" value="1"/>
</dbReference>
<dbReference type="Proteomes" id="UP001212152">
    <property type="component" value="Unassembled WGS sequence"/>
</dbReference>
<comment type="subcellular location">
    <subcellularLocation>
        <location evidence="1">Nucleus</location>
    </subcellularLocation>
</comment>
<dbReference type="GO" id="GO:0005840">
    <property type="term" value="C:ribosome"/>
    <property type="evidence" value="ECO:0007669"/>
    <property type="project" value="InterPro"/>
</dbReference>
<dbReference type="InterPro" id="IPR005825">
    <property type="entry name" value="Ribosomal_uL24_CS"/>
</dbReference>
<proteinExistence type="inferred from homology"/>
<dbReference type="EMBL" id="JADGJQ010000034">
    <property type="protein sequence ID" value="KAJ3177266.1"/>
    <property type="molecule type" value="Genomic_DNA"/>
</dbReference>
<evidence type="ECO:0000256" key="5">
    <source>
        <dbReference type="SAM" id="MobiDB-lite"/>
    </source>
</evidence>
<evidence type="ECO:0000313" key="7">
    <source>
        <dbReference type="EMBL" id="KAJ3177266.1"/>
    </source>
</evidence>
<keyword evidence="8" id="KW-1185">Reference proteome</keyword>
<comment type="similarity">
    <text evidence="3">Belongs to the MOS2 family.</text>
</comment>
<dbReference type="PROSITE" id="PS50174">
    <property type="entry name" value="G_PATCH"/>
    <property type="match status" value="1"/>
</dbReference>
<dbReference type="GO" id="GO:0000398">
    <property type="term" value="P:mRNA splicing, via spliceosome"/>
    <property type="evidence" value="ECO:0007669"/>
    <property type="project" value="InterPro"/>
</dbReference>
<dbReference type="Pfam" id="PF12656">
    <property type="entry name" value="G-patch_2"/>
    <property type="match status" value="1"/>
</dbReference>
<dbReference type="SMART" id="SM00443">
    <property type="entry name" value="G_patch"/>
    <property type="match status" value="1"/>
</dbReference>
<gene>
    <name evidence="7" type="ORF">HDU87_004517</name>
</gene>
<evidence type="ECO:0000256" key="2">
    <source>
        <dbReference type="ARBA" id="ARBA00008576"/>
    </source>
</evidence>
<feature type="region of interest" description="Disordered" evidence="5">
    <location>
        <begin position="279"/>
        <end position="319"/>
    </location>
</feature>
<accession>A0AAD5TIP0</accession>
<dbReference type="InterPro" id="IPR000467">
    <property type="entry name" value="G_patch_dom"/>
</dbReference>
<name>A0AAD5TIP0_9FUNG</name>
<evidence type="ECO:0000256" key="1">
    <source>
        <dbReference type="ARBA" id="ARBA00004123"/>
    </source>
</evidence>
<comment type="similarity">
    <text evidence="2">Belongs to the SPP2 family.</text>
</comment>
<protein>
    <recommendedName>
        <fullName evidence="6">G-patch domain-containing protein</fullName>
    </recommendedName>
</protein>
<reference evidence="7" key="1">
    <citation type="submission" date="2020-05" db="EMBL/GenBank/DDBJ databases">
        <title>Phylogenomic resolution of chytrid fungi.</title>
        <authorList>
            <person name="Stajich J.E."/>
            <person name="Amses K."/>
            <person name="Simmons R."/>
            <person name="Seto K."/>
            <person name="Myers J."/>
            <person name="Bonds A."/>
            <person name="Quandt C.A."/>
            <person name="Barry K."/>
            <person name="Liu P."/>
            <person name="Grigoriev I."/>
            <person name="Longcore J.E."/>
            <person name="James T.Y."/>
        </authorList>
    </citation>
    <scope>NUCLEOTIDE SEQUENCE</scope>
    <source>
        <strain evidence="7">JEL0379</strain>
    </source>
</reference>
<dbReference type="GO" id="GO:0005681">
    <property type="term" value="C:spliceosomal complex"/>
    <property type="evidence" value="ECO:0007669"/>
    <property type="project" value="TreeGrafter"/>
</dbReference>
<dbReference type="PROSITE" id="PS01108">
    <property type="entry name" value="RIBOSOMAL_L24"/>
    <property type="match status" value="1"/>
</dbReference>
<dbReference type="GO" id="GO:0003676">
    <property type="term" value="F:nucleic acid binding"/>
    <property type="evidence" value="ECO:0007669"/>
    <property type="project" value="InterPro"/>
</dbReference>
<evidence type="ECO:0000256" key="3">
    <source>
        <dbReference type="ARBA" id="ARBA00010966"/>
    </source>
</evidence>
<evidence type="ECO:0000256" key="4">
    <source>
        <dbReference type="ARBA" id="ARBA00023242"/>
    </source>
</evidence>
<dbReference type="SMART" id="SM00739">
    <property type="entry name" value="KOW"/>
    <property type="match status" value="1"/>
</dbReference>
<keyword evidence="4" id="KW-0539">Nucleus</keyword>
<dbReference type="AlphaFoldDB" id="A0AAD5TIP0"/>
<feature type="domain" description="G-patch" evidence="6">
    <location>
        <begin position="219"/>
        <end position="265"/>
    </location>
</feature>
<evidence type="ECO:0000259" key="6">
    <source>
        <dbReference type="PROSITE" id="PS50174"/>
    </source>
</evidence>
<dbReference type="InterPro" id="IPR005824">
    <property type="entry name" value="KOW"/>
</dbReference>
<feature type="region of interest" description="Disordered" evidence="5">
    <location>
        <begin position="1"/>
        <end position="112"/>
    </location>
</feature>
<comment type="caution">
    <text evidence="7">The sequence shown here is derived from an EMBL/GenBank/DDBJ whole genome shotgun (WGS) entry which is preliminary data.</text>
</comment>